<dbReference type="InterPro" id="IPR037682">
    <property type="entry name" value="TonB_C"/>
</dbReference>
<dbReference type="Proteomes" id="UP000759103">
    <property type="component" value="Unassembled WGS sequence"/>
</dbReference>
<evidence type="ECO:0000256" key="4">
    <source>
        <dbReference type="ARBA" id="ARBA00023136"/>
    </source>
</evidence>
<evidence type="ECO:0000256" key="1">
    <source>
        <dbReference type="ARBA" id="ARBA00004167"/>
    </source>
</evidence>
<name>A0ABS7BLI6_9SPHN</name>
<dbReference type="EMBL" id="JAHXZN010000001">
    <property type="protein sequence ID" value="MBW6530393.1"/>
    <property type="molecule type" value="Genomic_DNA"/>
</dbReference>
<evidence type="ECO:0000313" key="6">
    <source>
        <dbReference type="EMBL" id="MBW6530393.1"/>
    </source>
</evidence>
<dbReference type="NCBIfam" id="TIGR01352">
    <property type="entry name" value="tonB_Cterm"/>
    <property type="match status" value="1"/>
</dbReference>
<proteinExistence type="predicted"/>
<feature type="domain" description="TonB C-terminal" evidence="5">
    <location>
        <begin position="33"/>
        <end position="108"/>
    </location>
</feature>
<keyword evidence="2" id="KW-0812">Transmembrane</keyword>
<feature type="domain" description="TonB C-terminal" evidence="5">
    <location>
        <begin position="141"/>
        <end position="203"/>
    </location>
</feature>
<reference evidence="6 7" key="1">
    <citation type="submission" date="2021-07" db="EMBL/GenBank/DDBJ databases">
        <title>Sphingomonas sp.</title>
        <authorList>
            <person name="Feng G."/>
            <person name="Li J."/>
            <person name="Pan M."/>
        </authorList>
    </citation>
    <scope>NUCLEOTIDE SEQUENCE [LARGE SCALE GENOMIC DNA]</scope>
    <source>
        <strain evidence="6 7">RRHST34</strain>
    </source>
</reference>
<evidence type="ECO:0000256" key="2">
    <source>
        <dbReference type="ARBA" id="ARBA00022692"/>
    </source>
</evidence>
<accession>A0ABS7BLI6</accession>
<gene>
    <name evidence="6" type="ORF">KZ820_06570</name>
</gene>
<dbReference type="Pfam" id="PF03544">
    <property type="entry name" value="TonB_C"/>
    <property type="match status" value="2"/>
</dbReference>
<protein>
    <submittedName>
        <fullName evidence="6">TonB family protein</fullName>
    </submittedName>
</protein>
<dbReference type="SUPFAM" id="SSF74653">
    <property type="entry name" value="TolA/TonB C-terminal domain"/>
    <property type="match status" value="2"/>
</dbReference>
<sequence length="217" mass="23654">MIWLAMLMLEETQAALTPATVINQSELLSPEDYVTRAAGLEKSGLTVVEVLVDQTGKPQTCGVASSSGSKDLDLKACAAAVLRGKYTPAADENKRPMYGILRLRVRWILTNVFDGPSGKPQSPPDIVFEVAKLPEARKSVQIALTYLVNEQGAIERCSVLQSSGFQAFDASACATMRKLYRFAPAKDKADKPWPVVRMQRVEFTTAQTPPRDAPEAP</sequence>
<comment type="caution">
    <text evidence="6">The sequence shown here is derived from an EMBL/GenBank/DDBJ whole genome shotgun (WGS) entry which is preliminary data.</text>
</comment>
<dbReference type="Gene3D" id="3.30.1150.10">
    <property type="match status" value="2"/>
</dbReference>
<dbReference type="RefSeq" id="WP_219747760.1">
    <property type="nucleotide sequence ID" value="NZ_JAHXZN010000001.1"/>
</dbReference>
<evidence type="ECO:0000256" key="3">
    <source>
        <dbReference type="ARBA" id="ARBA00022989"/>
    </source>
</evidence>
<keyword evidence="4" id="KW-0472">Membrane</keyword>
<keyword evidence="3" id="KW-1133">Transmembrane helix</keyword>
<dbReference type="InterPro" id="IPR006260">
    <property type="entry name" value="TonB/TolA_C"/>
</dbReference>
<keyword evidence="7" id="KW-1185">Reference proteome</keyword>
<evidence type="ECO:0000313" key="7">
    <source>
        <dbReference type="Proteomes" id="UP000759103"/>
    </source>
</evidence>
<comment type="subcellular location">
    <subcellularLocation>
        <location evidence="1">Membrane</location>
        <topology evidence="1">Single-pass membrane protein</topology>
    </subcellularLocation>
</comment>
<organism evidence="6 7">
    <name type="scientific">Sphingomonas citri</name>
    <dbReference type="NCBI Taxonomy" id="2862499"/>
    <lineage>
        <taxon>Bacteria</taxon>
        <taxon>Pseudomonadati</taxon>
        <taxon>Pseudomonadota</taxon>
        <taxon>Alphaproteobacteria</taxon>
        <taxon>Sphingomonadales</taxon>
        <taxon>Sphingomonadaceae</taxon>
        <taxon>Sphingomonas</taxon>
    </lineage>
</organism>
<evidence type="ECO:0000259" key="5">
    <source>
        <dbReference type="Pfam" id="PF03544"/>
    </source>
</evidence>